<reference evidence="2 3" key="1">
    <citation type="submission" date="2021-01" db="EMBL/GenBank/DDBJ databases">
        <title>Whole genome shotgun sequence of Microbispora corallina NBRC 16416.</title>
        <authorList>
            <person name="Komaki H."/>
            <person name="Tamura T."/>
        </authorList>
    </citation>
    <scope>NUCLEOTIDE SEQUENCE [LARGE SCALE GENOMIC DNA]</scope>
    <source>
        <strain evidence="2 3">NBRC 16416</strain>
    </source>
</reference>
<feature type="compositionally biased region" description="Acidic residues" evidence="1">
    <location>
        <begin position="169"/>
        <end position="179"/>
    </location>
</feature>
<feature type="compositionally biased region" description="Polar residues" evidence="1">
    <location>
        <begin position="105"/>
        <end position="119"/>
    </location>
</feature>
<comment type="caution">
    <text evidence="2">The sequence shown here is derived from an EMBL/GenBank/DDBJ whole genome shotgun (WGS) entry which is preliminary data.</text>
</comment>
<evidence type="ECO:0000313" key="3">
    <source>
        <dbReference type="Proteomes" id="UP000603904"/>
    </source>
</evidence>
<proteinExistence type="predicted"/>
<feature type="region of interest" description="Disordered" evidence="1">
    <location>
        <begin position="32"/>
        <end position="179"/>
    </location>
</feature>
<name>A0ABQ4G1H6_9ACTN</name>
<dbReference type="EMBL" id="BOOC01000017">
    <property type="protein sequence ID" value="GIH40921.1"/>
    <property type="molecule type" value="Genomic_DNA"/>
</dbReference>
<protein>
    <submittedName>
        <fullName evidence="2">Uncharacterized protein</fullName>
    </submittedName>
</protein>
<keyword evidence="3" id="KW-1185">Reference proteome</keyword>
<evidence type="ECO:0000313" key="2">
    <source>
        <dbReference type="EMBL" id="GIH40921.1"/>
    </source>
</evidence>
<sequence>MAPGKQIAQIAMKNPDDPELIASKALDVLKGKGTKIGPASGGSKGANDSKGRNDSDDSGAGQPQDVFLTGGNPTNSSGVGPTITKKGAPAKSAGVVPSFGEGGAPSNNSGFGPTINKNNAPAGGNQGSQLKMPPVFGQQFADSFAWPQTKLQPQSKTTAKNKKAKSAESEDNDWMSDWT</sequence>
<dbReference type="Proteomes" id="UP000603904">
    <property type="component" value="Unassembled WGS sequence"/>
</dbReference>
<evidence type="ECO:0000256" key="1">
    <source>
        <dbReference type="SAM" id="MobiDB-lite"/>
    </source>
</evidence>
<gene>
    <name evidence="2" type="ORF">Mco01_39210</name>
</gene>
<organism evidence="2 3">
    <name type="scientific">Microbispora corallina</name>
    <dbReference type="NCBI Taxonomy" id="83302"/>
    <lineage>
        <taxon>Bacteria</taxon>
        <taxon>Bacillati</taxon>
        <taxon>Actinomycetota</taxon>
        <taxon>Actinomycetes</taxon>
        <taxon>Streptosporangiales</taxon>
        <taxon>Streptosporangiaceae</taxon>
        <taxon>Microbispora</taxon>
    </lineage>
</organism>
<accession>A0ABQ4G1H6</accession>